<reference evidence="2" key="2">
    <citation type="journal article" date="2015" name="Fish Shellfish Immunol.">
        <title>Early steps in the European eel (Anguilla anguilla)-Vibrio vulnificus interaction in the gills: Role of the RtxA13 toxin.</title>
        <authorList>
            <person name="Callol A."/>
            <person name="Pajuelo D."/>
            <person name="Ebbesson L."/>
            <person name="Teles M."/>
            <person name="MacKenzie S."/>
            <person name="Amaro C."/>
        </authorList>
    </citation>
    <scope>NUCLEOTIDE SEQUENCE</scope>
</reference>
<feature type="compositionally biased region" description="Polar residues" evidence="1">
    <location>
        <begin position="14"/>
        <end position="28"/>
    </location>
</feature>
<proteinExistence type="predicted"/>
<dbReference type="EMBL" id="GBXM01005495">
    <property type="protein sequence ID" value="JAI03083.1"/>
    <property type="molecule type" value="Transcribed_RNA"/>
</dbReference>
<evidence type="ECO:0000256" key="1">
    <source>
        <dbReference type="SAM" id="MobiDB-lite"/>
    </source>
</evidence>
<feature type="region of interest" description="Disordered" evidence="1">
    <location>
        <begin position="1"/>
        <end position="51"/>
    </location>
</feature>
<evidence type="ECO:0000313" key="2">
    <source>
        <dbReference type="EMBL" id="JAI03083.1"/>
    </source>
</evidence>
<sequence length="51" mass="5892">MNLDLAPEDVGKQPNATNGWENLENLNVKQERRKSSSKKRPMESKLWRGLP</sequence>
<dbReference type="AlphaFoldDB" id="A0A0E9XK22"/>
<reference evidence="2" key="1">
    <citation type="submission" date="2014-11" db="EMBL/GenBank/DDBJ databases">
        <authorList>
            <person name="Amaro Gonzalez C."/>
        </authorList>
    </citation>
    <scope>NUCLEOTIDE SEQUENCE</scope>
</reference>
<organism evidence="2">
    <name type="scientific">Anguilla anguilla</name>
    <name type="common">European freshwater eel</name>
    <name type="synonym">Muraena anguilla</name>
    <dbReference type="NCBI Taxonomy" id="7936"/>
    <lineage>
        <taxon>Eukaryota</taxon>
        <taxon>Metazoa</taxon>
        <taxon>Chordata</taxon>
        <taxon>Craniata</taxon>
        <taxon>Vertebrata</taxon>
        <taxon>Euteleostomi</taxon>
        <taxon>Actinopterygii</taxon>
        <taxon>Neopterygii</taxon>
        <taxon>Teleostei</taxon>
        <taxon>Anguilliformes</taxon>
        <taxon>Anguillidae</taxon>
        <taxon>Anguilla</taxon>
    </lineage>
</organism>
<feature type="compositionally biased region" description="Basic and acidic residues" evidence="1">
    <location>
        <begin position="29"/>
        <end position="51"/>
    </location>
</feature>
<accession>A0A0E9XK22</accession>
<name>A0A0E9XK22_ANGAN</name>
<protein>
    <submittedName>
        <fullName evidence="2">Uncharacterized protein</fullName>
    </submittedName>
</protein>